<dbReference type="PANTHER" id="PTHR24030">
    <property type="entry name" value="PROTEIN CMSS1"/>
    <property type="match status" value="1"/>
</dbReference>
<feature type="compositionally biased region" description="Basic residues" evidence="1">
    <location>
        <begin position="30"/>
        <end position="41"/>
    </location>
</feature>
<organism evidence="2 3">
    <name type="scientific">Ceratodon purpureus</name>
    <name type="common">Fire moss</name>
    <name type="synonym">Dicranum purpureum</name>
    <dbReference type="NCBI Taxonomy" id="3225"/>
    <lineage>
        <taxon>Eukaryota</taxon>
        <taxon>Viridiplantae</taxon>
        <taxon>Streptophyta</taxon>
        <taxon>Embryophyta</taxon>
        <taxon>Bryophyta</taxon>
        <taxon>Bryophytina</taxon>
        <taxon>Bryopsida</taxon>
        <taxon>Dicranidae</taxon>
        <taxon>Pseudoditrichales</taxon>
        <taxon>Ditrichaceae</taxon>
        <taxon>Ceratodon</taxon>
    </lineage>
</organism>
<dbReference type="InterPro" id="IPR032704">
    <property type="entry name" value="Cms1"/>
</dbReference>
<evidence type="ECO:0000313" key="2">
    <source>
        <dbReference type="EMBL" id="KAG0588712.1"/>
    </source>
</evidence>
<protein>
    <submittedName>
        <fullName evidence="2">Uncharacterized protein</fullName>
    </submittedName>
</protein>
<dbReference type="GO" id="GO:0030686">
    <property type="term" value="C:90S preribosome"/>
    <property type="evidence" value="ECO:0007669"/>
    <property type="project" value="TreeGrafter"/>
</dbReference>
<evidence type="ECO:0000256" key="1">
    <source>
        <dbReference type="SAM" id="MobiDB-lite"/>
    </source>
</evidence>
<reference evidence="2" key="1">
    <citation type="submission" date="2020-06" db="EMBL/GenBank/DDBJ databases">
        <title>WGS assembly of Ceratodon purpureus strain R40.</title>
        <authorList>
            <person name="Carey S.B."/>
            <person name="Jenkins J."/>
            <person name="Shu S."/>
            <person name="Lovell J.T."/>
            <person name="Sreedasyam A."/>
            <person name="Maumus F."/>
            <person name="Tiley G.P."/>
            <person name="Fernandez-Pozo N."/>
            <person name="Barry K."/>
            <person name="Chen C."/>
            <person name="Wang M."/>
            <person name="Lipzen A."/>
            <person name="Daum C."/>
            <person name="Saski C.A."/>
            <person name="Payton A.C."/>
            <person name="Mcbreen J.C."/>
            <person name="Conrad R.E."/>
            <person name="Kollar L.M."/>
            <person name="Olsson S."/>
            <person name="Huttunen S."/>
            <person name="Landis J.B."/>
            <person name="Wickett N.J."/>
            <person name="Johnson M.G."/>
            <person name="Rensing S.A."/>
            <person name="Grimwood J."/>
            <person name="Schmutz J."/>
            <person name="Mcdaniel S.F."/>
        </authorList>
    </citation>
    <scope>NUCLEOTIDE SEQUENCE</scope>
    <source>
        <strain evidence="2">R40</strain>
    </source>
</reference>
<feature type="region of interest" description="Disordered" evidence="1">
    <location>
        <begin position="30"/>
        <end position="59"/>
    </location>
</feature>
<dbReference type="GO" id="GO:0005634">
    <property type="term" value="C:nucleus"/>
    <property type="evidence" value="ECO:0007669"/>
    <property type="project" value="TreeGrafter"/>
</dbReference>
<dbReference type="Proteomes" id="UP000822688">
    <property type="component" value="Chromosome 2"/>
</dbReference>
<keyword evidence="3" id="KW-1185">Reference proteome</keyword>
<dbReference type="Pfam" id="PF14617">
    <property type="entry name" value="CMS1"/>
    <property type="match status" value="1"/>
</dbReference>
<dbReference type="PANTHER" id="PTHR24030:SF0">
    <property type="entry name" value="PROTEIN CMSS1"/>
    <property type="match status" value="1"/>
</dbReference>
<comment type="caution">
    <text evidence="2">The sequence shown here is derived from an EMBL/GenBank/DDBJ whole genome shotgun (WGS) entry which is preliminary data.</text>
</comment>
<dbReference type="EMBL" id="CM026422">
    <property type="protein sequence ID" value="KAG0588712.1"/>
    <property type="molecule type" value="Genomic_DNA"/>
</dbReference>
<proteinExistence type="predicted"/>
<name>A0A8T0J0H4_CERPU</name>
<evidence type="ECO:0000313" key="3">
    <source>
        <dbReference type="Proteomes" id="UP000822688"/>
    </source>
</evidence>
<dbReference type="AlphaFoldDB" id="A0A8T0J0H4"/>
<sequence length="267" mass="29195">MPAAMEKRKKEKKAVSGTVVGEALGPTKKLFKTRPLTKKKAQAQAKAKAEAGGGKDGAAGVVDRSGVQWRGRAEQAEWFTASFHSVFGALLSPAEKESIPDDRIVELGEEIERSTEKLGSRVKAVIGPVWKESLCNVDKTGDAGSPVVLVLCSSAIRCVELLRGMKAFIGKVKPAKLFAKHIKVEEQVTLLKEHVNIAAGTPNRVRKLIDIGAMGTGRLRLIILDMHADAKGLTILSVPQVMTEFWELYRAHFHQLFLAKQSQLFLY</sequence>
<accession>A0A8T0J0H4</accession>
<gene>
    <name evidence="2" type="ORF">KC19_2G263800</name>
</gene>